<evidence type="ECO:0000313" key="3">
    <source>
        <dbReference type="Proteomes" id="UP001321498"/>
    </source>
</evidence>
<accession>A0ABN6XMX4</accession>
<evidence type="ECO:0000313" key="2">
    <source>
        <dbReference type="EMBL" id="BDZ46347.1"/>
    </source>
</evidence>
<evidence type="ECO:0008006" key="4">
    <source>
        <dbReference type="Google" id="ProtNLM"/>
    </source>
</evidence>
<name>A0ABN6XMX4_9MICO</name>
<sequence length="177" mass="18559">MSEHDPYAIFNSVPSFEVTSTDVSHGELVPAPHWGDSGGGDDVSPQLSWSGAPEGTKSFAVTVYDPDAPTASGFWHWAVYNIPAGVTELAQNAGAAGGDLPAGARTLKNEMRLAQYSGPTPPDGTGRHRYFFVVWALDTTLDLDPEATPAILGFNAGFHALGRGTLVATAEYGDIPA</sequence>
<protein>
    <recommendedName>
        <fullName evidence="4">YbhB/YbcL family Raf kinase inhibitor-like protein</fullName>
    </recommendedName>
</protein>
<dbReference type="Gene3D" id="3.90.280.10">
    <property type="entry name" value="PEBP-like"/>
    <property type="match status" value="1"/>
</dbReference>
<dbReference type="PANTHER" id="PTHR30289">
    <property type="entry name" value="UNCHARACTERIZED PROTEIN YBCL-RELATED"/>
    <property type="match status" value="1"/>
</dbReference>
<dbReference type="InterPro" id="IPR036610">
    <property type="entry name" value="PEBP-like_sf"/>
</dbReference>
<proteinExistence type="inferred from homology"/>
<reference evidence="3" key="1">
    <citation type="journal article" date="2019" name="Int. J. Syst. Evol. Microbiol.">
        <title>The Global Catalogue of Microorganisms (GCM) 10K type strain sequencing project: providing services to taxonomists for standard genome sequencing and annotation.</title>
        <authorList>
            <consortium name="The Broad Institute Genomics Platform"/>
            <consortium name="The Broad Institute Genome Sequencing Center for Infectious Disease"/>
            <person name="Wu L."/>
            <person name="Ma J."/>
        </authorList>
    </citation>
    <scope>NUCLEOTIDE SEQUENCE [LARGE SCALE GENOMIC DNA]</scope>
    <source>
        <strain evidence="3">NBRC 108725</strain>
    </source>
</reference>
<dbReference type="EMBL" id="AP027731">
    <property type="protein sequence ID" value="BDZ46347.1"/>
    <property type="molecule type" value="Genomic_DNA"/>
</dbReference>
<keyword evidence="3" id="KW-1185">Reference proteome</keyword>
<dbReference type="CDD" id="cd00865">
    <property type="entry name" value="PEBP_bact_arch"/>
    <property type="match status" value="1"/>
</dbReference>
<dbReference type="RefSeq" id="WP_286276425.1">
    <property type="nucleotide sequence ID" value="NZ_AP027731.1"/>
</dbReference>
<organism evidence="2 3">
    <name type="scientific">Naasia aerilata</name>
    <dbReference type="NCBI Taxonomy" id="1162966"/>
    <lineage>
        <taxon>Bacteria</taxon>
        <taxon>Bacillati</taxon>
        <taxon>Actinomycetota</taxon>
        <taxon>Actinomycetes</taxon>
        <taxon>Micrococcales</taxon>
        <taxon>Microbacteriaceae</taxon>
        <taxon>Naasia</taxon>
    </lineage>
</organism>
<gene>
    <name evidence="2" type="ORF">GCM10025866_22560</name>
</gene>
<comment type="similarity">
    <text evidence="1">Belongs to the UPF0098 family.</text>
</comment>
<dbReference type="InterPro" id="IPR005247">
    <property type="entry name" value="YbhB_YbcL/LppC-like"/>
</dbReference>
<dbReference type="Proteomes" id="UP001321498">
    <property type="component" value="Chromosome"/>
</dbReference>
<dbReference type="PANTHER" id="PTHR30289:SF1">
    <property type="entry name" value="PEBP (PHOSPHATIDYLETHANOLAMINE-BINDING PROTEIN) FAMILY PROTEIN"/>
    <property type="match status" value="1"/>
</dbReference>
<dbReference type="SUPFAM" id="SSF49777">
    <property type="entry name" value="PEBP-like"/>
    <property type="match status" value="1"/>
</dbReference>
<dbReference type="NCBIfam" id="TIGR00481">
    <property type="entry name" value="YbhB/YbcL family Raf kinase inhibitor-like protein"/>
    <property type="match status" value="1"/>
</dbReference>
<evidence type="ECO:0000256" key="1">
    <source>
        <dbReference type="ARBA" id="ARBA00007120"/>
    </source>
</evidence>
<dbReference type="InterPro" id="IPR008914">
    <property type="entry name" value="PEBP"/>
</dbReference>
<dbReference type="Pfam" id="PF01161">
    <property type="entry name" value="PBP"/>
    <property type="match status" value="1"/>
</dbReference>